<reference evidence="3 4" key="1">
    <citation type="submission" date="2023-03" db="EMBL/GenBank/DDBJ databases">
        <title>WGS of NDM-producing Providencia thailandensis from Ukrainian patients.</title>
        <authorList>
            <person name="Zabicka D."/>
            <person name="Izdebski R."/>
            <person name="Urbanowicz P."/>
            <person name="Biedrzycka M."/>
            <person name="Guzek A."/>
            <person name="Gniadkowski M."/>
        </authorList>
    </citation>
    <scope>NUCLEOTIDE SEQUENCE [LARGE SCALE GENOMIC DNA]</scope>
    <source>
        <strain evidence="3 4">8015-22</strain>
    </source>
</reference>
<comment type="caution">
    <text evidence="3">The sequence shown here is derived from an EMBL/GenBank/DDBJ whole genome shotgun (WGS) entry which is preliminary data.</text>
</comment>
<evidence type="ECO:0000256" key="2">
    <source>
        <dbReference type="SAM" id="MobiDB-lite"/>
    </source>
</evidence>
<evidence type="ECO:0000256" key="1">
    <source>
        <dbReference type="SAM" id="Coils"/>
    </source>
</evidence>
<proteinExistence type="predicted"/>
<dbReference type="EMBL" id="JAREJI010000001">
    <property type="protein sequence ID" value="MDE8768135.1"/>
    <property type="molecule type" value="Genomic_DNA"/>
</dbReference>
<feature type="coiled-coil region" evidence="1">
    <location>
        <begin position="63"/>
        <end position="120"/>
    </location>
</feature>
<evidence type="ECO:0000313" key="3">
    <source>
        <dbReference type="EMBL" id="MDE8768135.1"/>
    </source>
</evidence>
<organism evidence="3 4">
    <name type="scientific">Providencia stuartii</name>
    <dbReference type="NCBI Taxonomy" id="588"/>
    <lineage>
        <taxon>Bacteria</taxon>
        <taxon>Pseudomonadati</taxon>
        <taxon>Pseudomonadota</taxon>
        <taxon>Gammaproteobacteria</taxon>
        <taxon>Enterobacterales</taxon>
        <taxon>Morganellaceae</taxon>
        <taxon>Providencia</taxon>
    </lineage>
</organism>
<dbReference type="AlphaFoldDB" id="A0AAJ1JHS2"/>
<sequence length="186" mass="20782">MVQSITGKVLHNTHQLQQPQTTAHNSGITGNIKRTTNSFQSNPAINQQNTNKVGSGIFKLKELKGIEKDVSSILKNMNNLLNNINKEHGAIDGEKNKNQFKQLSIQLNNLRGKTANYQKRLDDVGYKSGSKKRETLAKFEQKLNLAGLIKGNIESKKGYQDNQAAKEAAKTIDPNDPQYRKTFSVF</sequence>
<protein>
    <submittedName>
        <fullName evidence="3">Uncharacterized protein</fullName>
    </submittedName>
</protein>
<name>A0AAJ1JHS2_PROST</name>
<dbReference type="Proteomes" id="UP001163056">
    <property type="component" value="Unassembled WGS sequence"/>
</dbReference>
<evidence type="ECO:0000313" key="4">
    <source>
        <dbReference type="Proteomes" id="UP001163056"/>
    </source>
</evidence>
<feature type="region of interest" description="Disordered" evidence="2">
    <location>
        <begin position="1"/>
        <end position="50"/>
    </location>
</feature>
<dbReference type="RefSeq" id="WP_127891326.1">
    <property type="nucleotide sequence ID" value="NZ_CP181870.1"/>
</dbReference>
<keyword evidence="1" id="KW-0175">Coiled coil</keyword>
<accession>A0AAJ1JHS2</accession>
<gene>
    <name evidence="3" type="ORF">PZS58_01065</name>
</gene>